<reference evidence="5 6" key="1">
    <citation type="submission" date="2016-10" db="EMBL/GenBank/DDBJ databases">
        <authorList>
            <person name="de Groot N.N."/>
        </authorList>
    </citation>
    <scope>NUCLEOTIDE SEQUENCE [LARGE SCALE GENOMIC DNA]</scope>
    <source>
        <strain evidence="5 6">DSM 44778</strain>
    </source>
</reference>
<protein>
    <submittedName>
        <fullName evidence="5">LacI family transcriptional regulator, kdg operon repressor</fullName>
    </submittedName>
</protein>
<dbReference type="InterPro" id="IPR028082">
    <property type="entry name" value="Peripla_BP_I"/>
</dbReference>
<proteinExistence type="predicted"/>
<keyword evidence="1" id="KW-0805">Transcription regulation</keyword>
<dbReference type="SMART" id="SM00354">
    <property type="entry name" value="HTH_LACI"/>
    <property type="match status" value="1"/>
</dbReference>
<name>A0A1I3TLW3_9BACL</name>
<evidence type="ECO:0000313" key="5">
    <source>
        <dbReference type="EMBL" id="SFJ71610.1"/>
    </source>
</evidence>
<feature type="domain" description="HTH lacI-type" evidence="4">
    <location>
        <begin position="10"/>
        <end position="65"/>
    </location>
</feature>
<dbReference type="Pfam" id="PF00356">
    <property type="entry name" value="LacI"/>
    <property type="match status" value="1"/>
</dbReference>
<dbReference type="SUPFAM" id="SSF53822">
    <property type="entry name" value="Periplasmic binding protein-like I"/>
    <property type="match status" value="1"/>
</dbReference>
<dbReference type="Gene3D" id="3.40.50.2300">
    <property type="match status" value="2"/>
</dbReference>
<dbReference type="PROSITE" id="PS00356">
    <property type="entry name" value="HTH_LACI_1"/>
    <property type="match status" value="1"/>
</dbReference>
<dbReference type="STRING" id="46223.SAMN05421852_11853"/>
<organism evidence="5 6">
    <name type="scientific">Thermoflavimicrobium dichotomicum</name>
    <dbReference type="NCBI Taxonomy" id="46223"/>
    <lineage>
        <taxon>Bacteria</taxon>
        <taxon>Bacillati</taxon>
        <taxon>Bacillota</taxon>
        <taxon>Bacilli</taxon>
        <taxon>Bacillales</taxon>
        <taxon>Thermoactinomycetaceae</taxon>
        <taxon>Thermoflavimicrobium</taxon>
    </lineage>
</organism>
<dbReference type="SUPFAM" id="SSF47413">
    <property type="entry name" value="lambda repressor-like DNA-binding domains"/>
    <property type="match status" value="1"/>
</dbReference>
<dbReference type="GO" id="GO:0003700">
    <property type="term" value="F:DNA-binding transcription factor activity"/>
    <property type="evidence" value="ECO:0007669"/>
    <property type="project" value="TreeGrafter"/>
</dbReference>
<dbReference type="RefSeq" id="WP_093231198.1">
    <property type="nucleotide sequence ID" value="NZ_FORR01000018.1"/>
</dbReference>
<evidence type="ECO:0000256" key="1">
    <source>
        <dbReference type="ARBA" id="ARBA00023015"/>
    </source>
</evidence>
<sequence length="343" mass="37904">MTRKKQTDRVTITDVARVAGVSKTTVSRYLGGQYHVLSESTQARIKEAIEQLNYRPNQMARGLKRDRSYLIGMVMADISNPYSTAVLRGAEDVCKQKGYSILVCNTDNDPAKEREYILMLQSHRIDGLLINTTGKNNDFLRELANDCTPVVLIDRKVPVLGFDTVGLDNEQATSEAIHFLLNRGYKRIAYVSEPIAGVSSRRERAAVFTALADQYGYSADDLYEVNLQSPERLSEVLDHFLQRTQGEKPVIFAANGVVLLKLIRALQSKGISVPEDVAVISFDDTEWAALIGSGITAIAQPTYQIGMTAMERIFQRMEGDGSPAQNIAFAGKLIIRGSTPPVV</sequence>
<dbReference type="InterPro" id="IPR010982">
    <property type="entry name" value="Lambda_DNA-bd_dom_sf"/>
</dbReference>
<evidence type="ECO:0000259" key="4">
    <source>
        <dbReference type="PROSITE" id="PS50932"/>
    </source>
</evidence>
<dbReference type="PROSITE" id="PS50932">
    <property type="entry name" value="HTH_LACI_2"/>
    <property type="match status" value="1"/>
</dbReference>
<dbReference type="PANTHER" id="PTHR30146:SF145">
    <property type="entry name" value="RIBOSE OPERON REPRESSOR"/>
    <property type="match status" value="1"/>
</dbReference>
<dbReference type="OrthoDB" id="1639518at2"/>
<dbReference type="InterPro" id="IPR046335">
    <property type="entry name" value="LacI/GalR-like_sensor"/>
</dbReference>
<accession>A0A1I3TLW3</accession>
<dbReference type="EMBL" id="FORR01000018">
    <property type="protein sequence ID" value="SFJ71610.1"/>
    <property type="molecule type" value="Genomic_DNA"/>
</dbReference>
<dbReference type="GO" id="GO:0000976">
    <property type="term" value="F:transcription cis-regulatory region binding"/>
    <property type="evidence" value="ECO:0007669"/>
    <property type="project" value="TreeGrafter"/>
</dbReference>
<evidence type="ECO:0000256" key="2">
    <source>
        <dbReference type="ARBA" id="ARBA00023125"/>
    </source>
</evidence>
<evidence type="ECO:0000256" key="3">
    <source>
        <dbReference type="ARBA" id="ARBA00023163"/>
    </source>
</evidence>
<keyword evidence="6" id="KW-1185">Reference proteome</keyword>
<dbReference type="CDD" id="cd06283">
    <property type="entry name" value="PBP1_RegR_EndR_KdgR-like"/>
    <property type="match status" value="1"/>
</dbReference>
<dbReference type="Proteomes" id="UP000199545">
    <property type="component" value="Unassembled WGS sequence"/>
</dbReference>
<keyword evidence="3" id="KW-0804">Transcription</keyword>
<dbReference type="InterPro" id="IPR000843">
    <property type="entry name" value="HTH_LacI"/>
</dbReference>
<dbReference type="CDD" id="cd01392">
    <property type="entry name" value="HTH_LacI"/>
    <property type="match status" value="1"/>
</dbReference>
<dbReference type="AlphaFoldDB" id="A0A1I3TLW3"/>
<keyword evidence="2" id="KW-0238">DNA-binding</keyword>
<gene>
    <name evidence="5" type="ORF">SAMN05421852_11853</name>
</gene>
<dbReference type="Gene3D" id="1.10.260.40">
    <property type="entry name" value="lambda repressor-like DNA-binding domains"/>
    <property type="match status" value="1"/>
</dbReference>
<dbReference type="Pfam" id="PF13377">
    <property type="entry name" value="Peripla_BP_3"/>
    <property type="match status" value="1"/>
</dbReference>
<dbReference type="PANTHER" id="PTHR30146">
    <property type="entry name" value="LACI-RELATED TRANSCRIPTIONAL REPRESSOR"/>
    <property type="match status" value="1"/>
</dbReference>
<evidence type="ECO:0000313" key="6">
    <source>
        <dbReference type="Proteomes" id="UP000199545"/>
    </source>
</evidence>